<evidence type="ECO:0000256" key="2">
    <source>
        <dbReference type="ARBA" id="ARBA00007639"/>
    </source>
</evidence>
<keyword evidence="4" id="KW-0812">Transmembrane</keyword>
<reference evidence="6 7" key="1">
    <citation type="submission" date="2016-07" db="EMBL/GenBank/DDBJ databases">
        <title>Characterization of isolates of Eisenbergiella tayi derived from blood cultures, using whole genome sequencing.</title>
        <authorList>
            <person name="Burdz T."/>
            <person name="Wiebe D."/>
            <person name="Huynh C."/>
            <person name="Bernard K."/>
        </authorList>
    </citation>
    <scope>NUCLEOTIDE SEQUENCE [LARGE SCALE GENOMIC DNA]</scope>
    <source>
        <strain evidence="6 7">NML 110608</strain>
    </source>
</reference>
<dbReference type="GO" id="GO:0030246">
    <property type="term" value="F:carbohydrate binding"/>
    <property type="evidence" value="ECO:0007669"/>
    <property type="project" value="UniProtKB-ARBA"/>
</dbReference>
<dbReference type="Pfam" id="PF13407">
    <property type="entry name" value="Peripla_BP_4"/>
    <property type="match status" value="1"/>
</dbReference>
<proteinExistence type="inferred from homology"/>
<dbReference type="InterPro" id="IPR025997">
    <property type="entry name" value="SBP_2_dom"/>
</dbReference>
<comment type="similarity">
    <text evidence="2">Belongs to the bacterial solute-binding protein 2 family.</text>
</comment>
<keyword evidence="3" id="KW-0732">Signal</keyword>
<accession>A0A1E3A568</accession>
<dbReference type="PATRIC" id="fig|1432052.4.peg.4636"/>
<feature type="transmembrane region" description="Helical" evidence="4">
    <location>
        <begin position="25"/>
        <end position="45"/>
    </location>
</feature>
<protein>
    <submittedName>
        <fullName evidence="6">TMAO reductase system periplasmic protein TorT</fullName>
    </submittedName>
</protein>
<dbReference type="PANTHER" id="PTHR46847:SF1">
    <property type="entry name" value="D-ALLOSE-BINDING PERIPLASMIC PROTEIN-RELATED"/>
    <property type="match status" value="1"/>
</dbReference>
<evidence type="ECO:0000313" key="7">
    <source>
        <dbReference type="Proteomes" id="UP000094067"/>
    </source>
</evidence>
<keyword evidence="4" id="KW-1133">Transmembrane helix</keyword>
<dbReference type="SUPFAM" id="SSF53822">
    <property type="entry name" value="Periplasmic binding protein-like I"/>
    <property type="match status" value="1"/>
</dbReference>
<sequence>MRDRAVTSSLKYVLGQVEMKNNKKMFFLTETLLAVMVIAVAFIMVRERNGKEQDKISVIIQDSEDTQWAAFQYGLKMAAEDMDVRMFIVSTGSTLTAEEEKSLIEREIDNGADAIIVQPVPGSEEMLWKMGNRVPVMLIGNAASEEGEESLLPVVGPDNYALGAVLAEELLKDYNGNLSGKTLGIFSKTGDSRASIERRRGFTDAMEHTDASISWSAAAPFSEEGEALLDSQPAVDLVIALDDNSLTMAGEYAAANNLHGALVYGIGNSTEAVYYLDTGIVGCLVVPDEFNVGYQSLKEAAESLTHYLHKMQDRTVSYNVIRRDNLFSRENQEIIFTMSQ</sequence>
<keyword evidence="4" id="KW-0472">Membrane</keyword>
<evidence type="ECO:0000256" key="3">
    <source>
        <dbReference type="ARBA" id="ARBA00022729"/>
    </source>
</evidence>
<name>A0A1E3A568_9FIRM</name>
<comment type="subcellular location">
    <subcellularLocation>
        <location evidence="1">Cell envelope</location>
    </subcellularLocation>
</comment>
<dbReference type="InterPro" id="IPR028082">
    <property type="entry name" value="Peripla_BP_I"/>
</dbReference>
<comment type="caution">
    <text evidence="6">The sequence shown here is derived from an EMBL/GenBank/DDBJ whole genome shotgun (WGS) entry which is preliminary data.</text>
</comment>
<evidence type="ECO:0000256" key="4">
    <source>
        <dbReference type="SAM" id="Phobius"/>
    </source>
</evidence>
<gene>
    <name evidence="6" type="ORF">BEI61_04181</name>
</gene>
<feature type="domain" description="Periplasmic binding protein" evidence="5">
    <location>
        <begin position="56"/>
        <end position="303"/>
    </location>
</feature>
<evidence type="ECO:0000256" key="1">
    <source>
        <dbReference type="ARBA" id="ARBA00004196"/>
    </source>
</evidence>
<organism evidence="6 7">
    <name type="scientific">Eisenbergiella tayi</name>
    <dbReference type="NCBI Taxonomy" id="1432052"/>
    <lineage>
        <taxon>Bacteria</taxon>
        <taxon>Bacillati</taxon>
        <taxon>Bacillota</taxon>
        <taxon>Clostridia</taxon>
        <taxon>Lachnospirales</taxon>
        <taxon>Lachnospiraceae</taxon>
        <taxon>Eisenbergiella</taxon>
    </lineage>
</organism>
<dbReference type="PANTHER" id="PTHR46847">
    <property type="entry name" value="D-ALLOSE-BINDING PERIPLASMIC PROTEIN-RELATED"/>
    <property type="match status" value="1"/>
</dbReference>
<dbReference type="GO" id="GO:0030313">
    <property type="term" value="C:cell envelope"/>
    <property type="evidence" value="ECO:0007669"/>
    <property type="project" value="UniProtKB-SubCell"/>
</dbReference>
<dbReference type="Gene3D" id="3.40.50.2300">
    <property type="match status" value="2"/>
</dbReference>
<dbReference type="AlphaFoldDB" id="A0A1E3A568"/>
<dbReference type="Proteomes" id="UP000094067">
    <property type="component" value="Unassembled WGS sequence"/>
</dbReference>
<evidence type="ECO:0000313" key="6">
    <source>
        <dbReference type="EMBL" id="ODM03386.1"/>
    </source>
</evidence>
<dbReference type="EMBL" id="MCGH01000003">
    <property type="protein sequence ID" value="ODM03386.1"/>
    <property type="molecule type" value="Genomic_DNA"/>
</dbReference>
<evidence type="ECO:0000259" key="5">
    <source>
        <dbReference type="Pfam" id="PF13407"/>
    </source>
</evidence>